<dbReference type="CDD" id="cd04322">
    <property type="entry name" value="LysRS_N"/>
    <property type="match status" value="1"/>
</dbReference>
<dbReference type="SUPFAM" id="SSF52374">
    <property type="entry name" value="Nucleotidylyl transferase"/>
    <property type="match status" value="1"/>
</dbReference>
<evidence type="ECO:0000256" key="8">
    <source>
        <dbReference type="ARBA" id="ARBA00023146"/>
    </source>
</evidence>
<dbReference type="OrthoDB" id="21243at2759"/>
<dbReference type="InterPro" id="IPR045864">
    <property type="entry name" value="aa-tRNA-synth_II/BPL/LPL"/>
</dbReference>
<evidence type="ECO:0000256" key="10">
    <source>
        <dbReference type="RuleBase" id="RU003748"/>
    </source>
</evidence>
<dbReference type="Gene3D" id="3.40.50.620">
    <property type="entry name" value="HUPs"/>
    <property type="match status" value="2"/>
</dbReference>
<dbReference type="GO" id="GO:0006430">
    <property type="term" value="P:lysyl-tRNA aminoacylation"/>
    <property type="evidence" value="ECO:0007669"/>
    <property type="project" value="InterPro"/>
</dbReference>
<dbReference type="PANTHER" id="PTHR42918:SF9">
    <property type="entry name" value="LYSINE--TRNA LIGASE"/>
    <property type="match status" value="1"/>
</dbReference>
<dbReference type="EMBL" id="CALLCH030000021">
    <property type="protein sequence ID" value="CAI4219972.1"/>
    <property type="molecule type" value="Genomic_DNA"/>
</dbReference>
<dbReference type="Pfam" id="PF01336">
    <property type="entry name" value="tRNA_anti-codon"/>
    <property type="match status" value="1"/>
</dbReference>
<keyword evidence="14" id="KW-1185">Reference proteome</keyword>
<dbReference type="FunFam" id="3.30.930.10:FF:000238">
    <property type="entry name" value="Lysine--tRNA ligase"/>
    <property type="match status" value="1"/>
</dbReference>
<evidence type="ECO:0000313" key="13">
    <source>
        <dbReference type="EMBL" id="CAI4219972.1"/>
    </source>
</evidence>
<dbReference type="PRINTS" id="PR00982">
    <property type="entry name" value="TRNASYNTHLYS"/>
</dbReference>
<dbReference type="Proteomes" id="UP000838763">
    <property type="component" value="Unassembled WGS sequence"/>
</dbReference>
<dbReference type="InterPro" id="IPR004365">
    <property type="entry name" value="NA-bd_OB_tRNA"/>
</dbReference>
<accession>A0A9P1MG31</accession>
<reference evidence="13" key="1">
    <citation type="submission" date="2022-11" db="EMBL/GenBank/DDBJ databases">
        <authorList>
            <person name="Scott C."/>
            <person name="Bruce N."/>
        </authorList>
    </citation>
    <scope>NUCLEOTIDE SEQUENCE</scope>
</reference>
<dbReference type="SUPFAM" id="SSF55681">
    <property type="entry name" value="Class II aaRS and biotin synthetases"/>
    <property type="match status" value="1"/>
</dbReference>
<evidence type="ECO:0000259" key="12">
    <source>
        <dbReference type="PROSITE" id="PS50862"/>
    </source>
</evidence>
<sequence length="854" mass="96992">MAQTTAAQNEPGHTTNMTLDNYQFPADRIRRQLKEPNKTPLILVACGSFSPITFLHLRMFPMAADFCRHSNSAYEVVGGYLSPVSDGYKSDFIPTAKVLDHFETEIDRAIPGGILSADGKEKLKPRIALLAGADLIQTMSQPDIWSSDDLEHILGRFGAFIIERAGTDIHQALASLQPFRENIHVIQQVFQNNMSSTQIRLHIKRDMSVRYRMIPLLDFYALRSSNMLVVIPDPVFFEEAVEAGTRSYRCHVDHLDDVVMQWVANLQLDEVTGEMVSKTELKKRLKSRQKEAEKAKKAASAPAKPAGQRPPAELTPNQYFEIRSRTINKLRETKSPNPYPHKFHVTYDIAKFAEEFGYLKSGETARDKVIQVGARVFTKRSSGSKLFFYDVRNEGVKVQVMCQAQEAKADGVPFEAQHEHLRRGDIVGIVGFPGRTAPKSRIAKGEEGELSIFATEIILLTPCLHAIPDEHYGFKNHEERHRKRYLDLIMNDTTRKTIITRSKIVTYIRRFFEDNGFIEVETPVLNAIAGGATAKPFETHHNDLDMQMYMRIAPELYLKMLVVGGINKVFEIGKQFRNEGIDLTHNPEFTTVEYYEAFADFHDVSTRTEVLISGLVKAITGSYVTKFTNQHGKEFEINWEAPWRRIDMIPELEKITGETFPPGDQLHTAETNEFLKKVLKKMNVECTPPLTNSRIIDCLVGEFLESQCISPTFIAGHPQVMSPLAKYHREFPGLCERAEVFVATKEIANFYTELNDPFDQRLRFEEQARQKDAGDEEATLIDENFCTSLEYGLPPTGGWGLGVDRLVMFLTNNYSIREVIAFPFMKEEQKRDDKKLAAEVAGIEPLPVEEVPRK</sequence>
<keyword evidence="3" id="KW-0963">Cytoplasm</keyword>
<gene>
    <name evidence="13" type="ORF">PPNO1_LOCUS9513</name>
</gene>
<evidence type="ECO:0000256" key="6">
    <source>
        <dbReference type="ARBA" id="ARBA00022840"/>
    </source>
</evidence>
<dbReference type="InterPro" id="IPR012340">
    <property type="entry name" value="NA-bd_OB-fold"/>
</dbReference>
<evidence type="ECO:0000256" key="9">
    <source>
        <dbReference type="ARBA" id="ARBA00048573"/>
    </source>
</evidence>
<dbReference type="GO" id="GO:0000049">
    <property type="term" value="F:tRNA binding"/>
    <property type="evidence" value="ECO:0007669"/>
    <property type="project" value="TreeGrafter"/>
</dbReference>
<proteinExistence type="inferred from homology"/>
<keyword evidence="5" id="KW-0547">Nucleotide-binding</keyword>
<dbReference type="GO" id="GO:0004824">
    <property type="term" value="F:lysine-tRNA ligase activity"/>
    <property type="evidence" value="ECO:0007669"/>
    <property type="project" value="UniProtKB-EC"/>
</dbReference>
<dbReference type="GO" id="GO:0005524">
    <property type="term" value="F:ATP binding"/>
    <property type="evidence" value="ECO:0007669"/>
    <property type="project" value="UniProtKB-KW"/>
</dbReference>
<dbReference type="InterPro" id="IPR002313">
    <property type="entry name" value="Lys-tRNA-ligase_II"/>
</dbReference>
<comment type="catalytic activity">
    <reaction evidence="9 10">
        <text>tRNA(Lys) + L-lysine + ATP = L-lysyl-tRNA(Lys) + AMP + diphosphate</text>
        <dbReference type="Rhea" id="RHEA:20792"/>
        <dbReference type="Rhea" id="RHEA-COMP:9696"/>
        <dbReference type="Rhea" id="RHEA-COMP:9697"/>
        <dbReference type="ChEBI" id="CHEBI:30616"/>
        <dbReference type="ChEBI" id="CHEBI:32551"/>
        <dbReference type="ChEBI" id="CHEBI:33019"/>
        <dbReference type="ChEBI" id="CHEBI:78442"/>
        <dbReference type="ChEBI" id="CHEBI:78529"/>
        <dbReference type="ChEBI" id="CHEBI:456215"/>
        <dbReference type="EC" id="6.1.1.6"/>
    </reaction>
</comment>
<evidence type="ECO:0000256" key="2">
    <source>
        <dbReference type="ARBA" id="ARBA00008226"/>
    </source>
</evidence>
<dbReference type="NCBIfam" id="NF001756">
    <property type="entry name" value="PRK00484.1"/>
    <property type="match status" value="1"/>
</dbReference>
<feature type="region of interest" description="Disordered" evidence="11">
    <location>
        <begin position="279"/>
        <end position="315"/>
    </location>
</feature>
<dbReference type="NCBIfam" id="TIGR00499">
    <property type="entry name" value="lysS_bact"/>
    <property type="match status" value="1"/>
</dbReference>
<feature type="region of interest" description="Disordered" evidence="11">
    <location>
        <begin position="1"/>
        <end position="20"/>
    </location>
</feature>
<keyword evidence="4" id="KW-0436">Ligase</keyword>
<dbReference type="Gene3D" id="3.30.930.10">
    <property type="entry name" value="Bira Bifunctional Protein, Domain 2"/>
    <property type="match status" value="1"/>
</dbReference>
<dbReference type="InterPro" id="IPR014729">
    <property type="entry name" value="Rossmann-like_a/b/a_fold"/>
</dbReference>
<comment type="similarity">
    <text evidence="2">Belongs to the class-II aminoacyl-tRNA synthetase family.</text>
</comment>
<dbReference type="PROSITE" id="PS50862">
    <property type="entry name" value="AA_TRNA_LIGASE_II"/>
    <property type="match status" value="1"/>
</dbReference>
<dbReference type="InterPro" id="IPR044136">
    <property type="entry name" value="Lys-tRNA-ligase_II_N"/>
</dbReference>
<comment type="caution">
    <text evidence="13">The sequence shown here is derived from an EMBL/GenBank/DDBJ whole genome shotgun (WGS) entry which is preliminary data.</text>
</comment>
<evidence type="ECO:0000313" key="14">
    <source>
        <dbReference type="Proteomes" id="UP000838763"/>
    </source>
</evidence>
<dbReference type="GO" id="GO:0005829">
    <property type="term" value="C:cytosol"/>
    <property type="evidence" value="ECO:0007669"/>
    <property type="project" value="TreeGrafter"/>
</dbReference>
<dbReference type="FunFam" id="2.40.50.140:FF:000050">
    <property type="entry name" value="Lysine--tRNA ligase"/>
    <property type="match status" value="1"/>
</dbReference>
<evidence type="ECO:0000256" key="1">
    <source>
        <dbReference type="ARBA" id="ARBA00004496"/>
    </source>
</evidence>
<comment type="subcellular location">
    <subcellularLocation>
        <location evidence="1">Cytoplasm</location>
    </subcellularLocation>
</comment>
<dbReference type="InterPro" id="IPR004364">
    <property type="entry name" value="Aa-tRNA-synt_II"/>
</dbReference>
<feature type="compositionally biased region" description="Basic and acidic residues" evidence="11">
    <location>
        <begin position="279"/>
        <end position="296"/>
    </location>
</feature>
<dbReference type="CDD" id="cd00775">
    <property type="entry name" value="LysRS_core"/>
    <property type="match status" value="1"/>
</dbReference>
<evidence type="ECO:0000256" key="11">
    <source>
        <dbReference type="SAM" id="MobiDB-lite"/>
    </source>
</evidence>
<dbReference type="EC" id="6.1.1.6" evidence="10"/>
<evidence type="ECO:0000256" key="5">
    <source>
        <dbReference type="ARBA" id="ARBA00022741"/>
    </source>
</evidence>
<dbReference type="AlphaFoldDB" id="A0A9P1MG31"/>
<dbReference type="Pfam" id="PF00152">
    <property type="entry name" value="tRNA-synt_2"/>
    <property type="match status" value="1"/>
</dbReference>
<dbReference type="SUPFAM" id="SSF50249">
    <property type="entry name" value="Nucleic acid-binding proteins"/>
    <property type="match status" value="1"/>
</dbReference>
<name>A0A9P1MG31_9PEZI</name>
<dbReference type="Gene3D" id="2.40.50.140">
    <property type="entry name" value="Nucleic acid-binding proteins"/>
    <property type="match status" value="1"/>
</dbReference>
<dbReference type="PANTHER" id="PTHR42918">
    <property type="entry name" value="LYSYL-TRNA SYNTHETASE"/>
    <property type="match status" value="1"/>
</dbReference>
<dbReference type="InterPro" id="IPR006195">
    <property type="entry name" value="aa-tRNA-synth_II"/>
</dbReference>
<keyword evidence="6" id="KW-0067">ATP-binding</keyword>
<protein>
    <recommendedName>
        <fullName evidence="10">Lysine--tRNA ligase</fullName>
        <ecNumber evidence="10">6.1.1.6</ecNumber>
    </recommendedName>
    <alternativeName>
        <fullName evidence="10">Lysyl-tRNA synthetase</fullName>
    </alternativeName>
</protein>
<evidence type="ECO:0000256" key="7">
    <source>
        <dbReference type="ARBA" id="ARBA00022917"/>
    </source>
</evidence>
<evidence type="ECO:0000256" key="4">
    <source>
        <dbReference type="ARBA" id="ARBA00022598"/>
    </source>
</evidence>
<keyword evidence="8" id="KW-0030">Aminoacyl-tRNA synthetase</keyword>
<dbReference type="InterPro" id="IPR018149">
    <property type="entry name" value="Lys-tRNA-synth_II_C"/>
</dbReference>
<keyword evidence="7" id="KW-0648">Protein biosynthesis</keyword>
<dbReference type="HAMAP" id="MF_00252">
    <property type="entry name" value="Lys_tRNA_synth_class2"/>
    <property type="match status" value="1"/>
</dbReference>
<feature type="domain" description="Aminoacyl-transfer RNA synthetases class-II family profile" evidence="12">
    <location>
        <begin position="501"/>
        <end position="823"/>
    </location>
</feature>
<evidence type="ECO:0000256" key="3">
    <source>
        <dbReference type="ARBA" id="ARBA00022490"/>
    </source>
</evidence>
<organism evidence="13 14">
    <name type="scientific">Parascedosporium putredinis</name>
    <dbReference type="NCBI Taxonomy" id="1442378"/>
    <lineage>
        <taxon>Eukaryota</taxon>
        <taxon>Fungi</taxon>
        <taxon>Dikarya</taxon>
        <taxon>Ascomycota</taxon>
        <taxon>Pezizomycotina</taxon>
        <taxon>Sordariomycetes</taxon>
        <taxon>Hypocreomycetidae</taxon>
        <taxon>Microascales</taxon>
        <taxon>Microascaceae</taxon>
        <taxon>Parascedosporium</taxon>
    </lineage>
</organism>